<evidence type="ECO:0000313" key="7">
    <source>
        <dbReference type="Proteomes" id="UP000005178"/>
    </source>
</evidence>
<evidence type="ECO:0000313" key="6">
    <source>
        <dbReference type="EMBL" id="EDS72187.1"/>
    </source>
</evidence>
<proteinExistence type="predicted"/>
<reference evidence="6" key="2">
    <citation type="submission" date="2013-08" db="EMBL/GenBank/DDBJ databases">
        <title>Draft genome sequence of Anaerofustis stercorihominis (DSM 17244).</title>
        <authorList>
            <person name="Sudarsanam P."/>
            <person name="Ley R."/>
            <person name="Guruge J."/>
            <person name="Turnbaugh P.J."/>
            <person name="Mahowald M."/>
            <person name="Liep D."/>
            <person name="Gordon J."/>
        </authorList>
    </citation>
    <scope>NUCLEOTIDE SEQUENCE</scope>
    <source>
        <strain evidence="6">DSM 17244</strain>
    </source>
</reference>
<keyword evidence="1" id="KW-0805">Transcription regulation</keyword>
<evidence type="ECO:0000256" key="2">
    <source>
        <dbReference type="ARBA" id="ARBA00023125"/>
    </source>
</evidence>
<protein>
    <submittedName>
        <fullName evidence="6">Transcriptional regulator, AraC family</fullName>
    </submittedName>
</protein>
<evidence type="ECO:0000259" key="4">
    <source>
        <dbReference type="PROSITE" id="PS01124"/>
    </source>
</evidence>
<gene>
    <name evidence="6" type="ORF">ANASTE_01897</name>
</gene>
<dbReference type="AlphaFoldDB" id="B1C9X1"/>
<dbReference type="SMART" id="SM00342">
    <property type="entry name" value="HTH_ARAC"/>
    <property type="match status" value="1"/>
</dbReference>
<dbReference type="GO" id="GO:0016747">
    <property type="term" value="F:acyltransferase activity, transferring groups other than amino-acyl groups"/>
    <property type="evidence" value="ECO:0007669"/>
    <property type="project" value="InterPro"/>
</dbReference>
<dbReference type="Proteomes" id="UP000005178">
    <property type="component" value="Unassembled WGS sequence"/>
</dbReference>
<accession>B1C9X1</accession>
<dbReference type="InterPro" id="IPR018060">
    <property type="entry name" value="HTH_AraC"/>
</dbReference>
<dbReference type="Gene3D" id="3.40.630.30">
    <property type="match status" value="1"/>
</dbReference>
<evidence type="ECO:0000256" key="1">
    <source>
        <dbReference type="ARBA" id="ARBA00023015"/>
    </source>
</evidence>
<sequence>MFLGCMIYEKTARIMKSGIICFVIMKTERRETMNSQKVENIAAVISYIEAHLNEKLDLDTVANAVCYSKYHLHRMFTDTVGITLHDYIQRRQLTEAAKLLVFSEKPIIEIALIAGYESQQAFTSIFKSMYKQTPLEYRQNEVFYPLQLEFTLNKNPTVPDTIMQEIYYATLEDIPDWMNFITLVIDGFPCLDEISHLEQVRQYVGQRQALIMRDGPTIIGAAAFSYQTGSIDFLAVHPQYRHYGVAKAFLDFMMCNIFAGREISITTFREGDKADTGQREDYKRLGFAESELLTEFGYPTQRLILPPKQEKGDDER</sequence>
<dbReference type="InterPro" id="IPR016181">
    <property type="entry name" value="Acyl_CoA_acyltransferase"/>
</dbReference>
<dbReference type="SUPFAM" id="SSF46689">
    <property type="entry name" value="Homeodomain-like"/>
    <property type="match status" value="2"/>
</dbReference>
<dbReference type="InterPro" id="IPR009057">
    <property type="entry name" value="Homeodomain-like_sf"/>
</dbReference>
<evidence type="ECO:0000256" key="3">
    <source>
        <dbReference type="ARBA" id="ARBA00023163"/>
    </source>
</evidence>
<dbReference type="InterPro" id="IPR050959">
    <property type="entry name" value="MarA-like"/>
</dbReference>
<dbReference type="HOGENOM" id="CLU_985909_0_0_9"/>
<keyword evidence="3" id="KW-0804">Transcription</keyword>
<reference evidence="6" key="1">
    <citation type="submission" date="2008-01" db="EMBL/GenBank/DDBJ databases">
        <authorList>
            <person name="Fulton L."/>
            <person name="Clifton S."/>
            <person name="Fulton B."/>
            <person name="Xu J."/>
            <person name="Minx P."/>
            <person name="Pepin K.H."/>
            <person name="Johnson M."/>
            <person name="Thiruvilangam P."/>
            <person name="Bhonagiri V."/>
            <person name="Nash W.E."/>
            <person name="Mardis E.R."/>
            <person name="Wilson R.K."/>
        </authorList>
    </citation>
    <scope>NUCLEOTIDE SEQUENCE [LARGE SCALE GENOMIC DNA]</scope>
    <source>
        <strain evidence="6">DSM 17244</strain>
    </source>
</reference>
<dbReference type="SUPFAM" id="SSF55729">
    <property type="entry name" value="Acyl-CoA N-acyltransferases (Nat)"/>
    <property type="match status" value="1"/>
</dbReference>
<dbReference type="InterPro" id="IPR018062">
    <property type="entry name" value="HTH_AraC-typ_CS"/>
</dbReference>
<dbReference type="CDD" id="cd04301">
    <property type="entry name" value="NAT_SF"/>
    <property type="match status" value="1"/>
</dbReference>
<dbReference type="InterPro" id="IPR020449">
    <property type="entry name" value="Tscrpt_reg_AraC-type_HTH"/>
</dbReference>
<keyword evidence="7" id="KW-1185">Reference proteome</keyword>
<feature type="domain" description="HTH araC/xylS-type" evidence="4">
    <location>
        <begin position="42"/>
        <end position="140"/>
    </location>
</feature>
<dbReference type="GO" id="GO:0043565">
    <property type="term" value="F:sequence-specific DNA binding"/>
    <property type="evidence" value="ECO:0007669"/>
    <property type="project" value="InterPro"/>
</dbReference>
<organism evidence="6 7">
    <name type="scientific">Anaerofustis stercorihominis DSM 17244</name>
    <dbReference type="NCBI Taxonomy" id="445971"/>
    <lineage>
        <taxon>Bacteria</taxon>
        <taxon>Bacillati</taxon>
        <taxon>Bacillota</taxon>
        <taxon>Clostridia</taxon>
        <taxon>Eubacteriales</taxon>
        <taxon>Eubacteriaceae</taxon>
        <taxon>Anaerofustis</taxon>
    </lineage>
</organism>
<dbReference type="PROSITE" id="PS51186">
    <property type="entry name" value="GNAT"/>
    <property type="match status" value="1"/>
</dbReference>
<dbReference type="PROSITE" id="PS00041">
    <property type="entry name" value="HTH_ARAC_FAMILY_1"/>
    <property type="match status" value="1"/>
</dbReference>
<dbReference type="PRINTS" id="PR00032">
    <property type="entry name" value="HTHARAC"/>
</dbReference>
<dbReference type="Gene3D" id="1.10.10.60">
    <property type="entry name" value="Homeodomain-like"/>
    <property type="match status" value="2"/>
</dbReference>
<dbReference type="GO" id="GO:0003700">
    <property type="term" value="F:DNA-binding transcription factor activity"/>
    <property type="evidence" value="ECO:0007669"/>
    <property type="project" value="InterPro"/>
</dbReference>
<keyword evidence="2" id="KW-0238">DNA-binding</keyword>
<dbReference type="InterPro" id="IPR000182">
    <property type="entry name" value="GNAT_dom"/>
</dbReference>
<dbReference type="STRING" id="445971.ANASTE_01897"/>
<feature type="domain" description="N-acetyltransferase" evidence="5">
    <location>
        <begin position="164"/>
        <end position="310"/>
    </location>
</feature>
<dbReference type="Pfam" id="PF13673">
    <property type="entry name" value="Acetyltransf_10"/>
    <property type="match status" value="1"/>
</dbReference>
<dbReference type="PANTHER" id="PTHR47504:SF5">
    <property type="entry name" value="RIGHT ORIGIN-BINDING PROTEIN"/>
    <property type="match status" value="1"/>
</dbReference>
<comment type="caution">
    <text evidence="6">The sequence shown here is derived from an EMBL/GenBank/DDBJ whole genome shotgun (WGS) entry which is preliminary data.</text>
</comment>
<dbReference type="Pfam" id="PF12833">
    <property type="entry name" value="HTH_18"/>
    <property type="match status" value="1"/>
</dbReference>
<evidence type="ECO:0000259" key="5">
    <source>
        <dbReference type="PROSITE" id="PS51186"/>
    </source>
</evidence>
<name>B1C9X1_9FIRM</name>
<dbReference type="PROSITE" id="PS01124">
    <property type="entry name" value="HTH_ARAC_FAMILY_2"/>
    <property type="match status" value="1"/>
</dbReference>
<dbReference type="PANTHER" id="PTHR47504">
    <property type="entry name" value="RIGHT ORIGIN-BINDING PROTEIN"/>
    <property type="match status" value="1"/>
</dbReference>
<dbReference type="eggNOG" id="COG2207">
    <property type="taxonomic scope" value="Bacteria"/>
</dbReference>
<dbReference type="EMBL" id="ABIL02000006">
    <property type="protein sequence ID" value="EDS72187.1"/>
    <property type="molecule type" value="Genomic_DNA"/>
</dbReference>